<dbReference type="EMBL" id="CP014844">
    <property type="protein sequence ID" value="AMR77920.1"/>
    <property type="molecule type" value="Genomic_DNA"/>
</dbReference>
<keyword evidence="2" id="KW-0963">Cytoplasm</keyword>
<dbReference type="AlphaFoldDB" id="A0A142JIK8"/>
<keyword evidence="3" id="KW-0132">Cell division</keyword>
<dbReference type="InterPro" id="IPR010998">
    <property type="entry name" value="Integrase_recombinase_N"/>
</dbReference>
<dbReference type="GO" id="GO:0006310">
    <property type="term" value="P:DNA recombination"/>
    <property type="evidence" value="ECO:0007669"/>
    <property type="project" value="UniProtKB-KW"/>
</dbReference>
<sequence>MPDSPIPPDFPDAASLAALRAWYAGASSRQAVARYCPDALGAGRSARGVLGDIRRQLVEFARRRRREDFAALFCCHAADRASHAKGVARALETLRSLPLPEPQISDSVDWWLSPRAVTALRAHGIRTLADLTVRIPRRRRWWAAIDGLGARSARPIEAFFAAHPKLTERARALVTVAPPDPVVPWEQIRLPHEIDGSHGAFRAPRQMCTLDANNDYEAIGAWLALHESTETERAYRKEAERLLLWAILERGKALSSLTTEDASTYRAFLRRPTPHHRWVAPARPRSLPEWRPFTGALSPRSIAYALSVLGGMFRWLIQQRYVLVNPFAGLKVRGGQRAAGLDASRAFSAGEWELVRTIADGLEWSHGWTEPAAQRLRFLLDFGYATGLRAGELVGVTLGGIEIGARGERWLHLVGKGAKPGKVALPSLARHALDQYLVQRGLPVTPSHWQPDTPLLANLDSAAAITTPRLRDVFRRFFLLAADFIQGDHPALADKLRRATPHWVRHTHATHALARGATLTTVRDNLRHASITTTSIYLHDDEVQRTRQLEQAFGRR</sequence>
<gene>
    <name evidence="12" type="ORF">A2G96_09305</name>
</gene>
<dbReference type="RefSeq" id="WP_062798621.1">
    <property type="nucleotide sequence ID" value="NZ_CP014844.1"/>
</dbReference>
<dbReference type="STRING" id="1796606.A2G96_09305"/>
<reference evidence="12 13" key="1">
    <citation type="submission" date="2016-03" db="EMBL/GenBank/DDBJ databases">
        <title>Complete genome sequence of a novel chlorpyrifos degrading bacterium, Cupriavidus nantongensis sp. X1.</title>
        <authorList>
            <person name="Fang L."/>
        </authorList>
    </citation>
    <scope>NUCLEOTIDE SEQUENCE [LARGE SCALE GENOMIC DNA]</scope>
    <source>
        <strain evidence="12 13">X1</strain>
    </source>
</reference>
<dbReference type="CDD" id="cd00397">
    <property type="entry name" value="DNA_BRE_C"/>
    <property type="match status" value="1"/>
</dbReference>
<evidence type="ECO:0000256" key="8">
    <source>
        <dbReference type="ARBA" id="ARBA00023306"/>
    </source>
</evidence>
<feature type="domain" description="Core-binding (CB)" evidence="11">
    <location>
        <begin position="213"/>
        <end position="317"/>
    </location>
</feature>
<proteinExistence type="predicted"/>
<keyword evidence="8" id="KW-0131">Cell cycle</keyword>
<dbReference type="PANTHER" id="PTHR30349">
    <property type="entry name" value="PHAGE INTEGRASE-RELATED"/>
    <property type="match status" value="1"/>
</dbReference>
<evidence type="ECO:0000256" key="7">
    <source>
        <dbReference type="ARBA" id="ARBA00023172"/>
    </source>
</evidence>
<keyword evidence="6 9" id="KW-0238">DNA-binding</keyword>
<accession>A0A142JIK8</accession>
<keyword evidence="7" id="KW-0233">DNA recombination</keyword>
<evidence type="ECO:0000256" key="5">
    <source>
        <dbReference type="ARBA" id="ARBA00022908"/>
    </source>
</evidence>
<dbReference type="PANTHER" id="PTHR30349:SF77">
    <property type="entry name" value="TYROSINE RECOMBINASE XERC"/>
    <property type="match status" value="1"/>
</dbReference>
<evidence type="ECO:0000256" key="1">
    <source>
        <dbReference type="ARBA" id="ARBA00004496"/>
    </source>
</evidence>
<evidence type="ECO:0000256" key="3">
    <source>
        <dbReference type="ARBA" id="ARBA00022618"/>
    </source>
</evidence>
<dbReference type="InterPro" id="IPR044068">
    <property type="entry name" value="CB"/>
</dbReference>
<dbReference type="InterPro" id="IPR011010">
    <property type="entry name" value="DNA_brk_join_enz"/>
</dbReference>
<dbReference type="GO" id="GO:0007059">
    <property type="term" value="P:chromosome segregation"/>
    <property type="evidence" value="ECO:0007669"/>
    <property type="project" value="UniProtKB-KW"/>
</dbReference>
<feature type="domain" description="Tyr recombinase" evidence="10">
    <location>
        <begin position="353"/>
        <end position="551"/>
    </location>
</feature>
<dbReference type="Proteomes" id="UP000075238">
    <property type="component" value="Chromosome 1"/>
</dbReference>
<keyword evidence="4" id="KW-0159">Chromosome partition</keyword>
<dbReference type="GO" id="GO:0051301">
    <property type="term" value="P:cell division"/>
    <property type="evidence" value="ECO:0007669"/>
    <property type="project" value="UniProtKB-KW"/>
</dbReference>
<evidence type="ECO:0000256" key="4">
    <source>
        <dbReference type="ARBA" id="ARBA00022829"/>
    </source>
</evidence>
<evidence type="ECO:0000256" key="6">
    <source>
        <dbReference type="ARBA" id="ARBA00023125"/>
    </source>
</evidence>
<keyword evidence="13" id="KW-1185">Reference proteome</keyword>
<dbReference type="Gene3D" id="1.10.150.130">
    <property type="match status" value="1"/>
</dbReference>
<keyword evidence="5" id="KW-0229">DNA integration</keyword>
<dbReference type="InterPro" id="IPR050090">
    <property type="entry name" value="Tyrosine_recombinase_XerCD"/>
</dbReference>
<dbReference type="OrthoDB" id="8610787at2"/>
<organism evidence="12 13">
    <name type="scientific">Cupriavidus nantongensis</name>
    <dbReference type="NCBI Taxonomy" id="1796606"/>
    <lineage>
        <taxon>Bacteria</taxon>
        <taxon>Pseudomonadati</taxon>
        <taxon>Pseudomonadota</taxon>
        <taxon>Betaproteobacteria</taxon>
        <taxon>Burkholderiales</taxon>
        <taxon>Burkholderiaceae</taxon>
        <taxon>Cupriavidus</taxon>
    </lineage>
</organism>
<dbReference type="InterPro" id="IPR002104">
    <property type="entry name" value="Integrase_catalytic"/>
</dbReference>
<dbReference type="Pfam" id="PF12482">
    <property type="entry name" value="DUF3701"/>
    <property type="match status" value="1"/>
</dbReference>
<evidence type="ECO:0000259" key="10">
    <source>
        <dbReference type="PROSITE" id="PS51898"/>
    </source>
</evidence>
<dbReference type="SUPFAM" id="SSF56349">
    <property type="entry name" value="DNA breaking-rejoining enzymes"/>
    <property type="match status" value="1"/>
</dbReference>
<dbReference type="PROSITE" id="PS51900">
    <property type="entry name" value="CB"/>
    <property type="match status" value="1"/>
</dbReference>
<name>A0A142JIK8_9BURK</name>
<evidence type="ECO:0000256" key="2">
    <source>
        <dbReference type="ARBA" id="ARBA00022490"/>
    </source>
</evidence>
<dbReference type="Pfam" id="PF00589">
    <property type="entry name" value="Phage_integrase"/>
    <property type="match status" value="1"/>
</dbReference>
<comment type="subcellular location">
    <subcellularLocation>
        <location evidence="1">Cytoplasm</location>
    </subcellularLocation>
</comment>
<dbReference type="GO" id="GO:0003677">
    <property type="term" value="F:DNA binding"/>
    <property type="evidence" value="ECO:0007669"/>
    <property type="project" value="UniProtKB-UniRule"/>
</dbReference>
<evidence type="ECO:0000259" key="11">
    <source>
        <dbReference type="PROSITE" id="PS51900"/>
    </source>
</evidence>
<dbReference type="GO" id="GO:0015074">
    <property type="term" value="P:DNA integration"/>
    <property type="evidence" value="ECO:0007669"/>
    <property type="project" value="UniProtKB-KW"/>
</dbReference>
<evidence type="ECO:0000313" key="13">
    <source>
        <dbReference type="Proteomes" id="UP000075238"/>
    </source>
</evidence>
<evidence type="ECO:0000256" key="9">
    <source>
        <dbReference type="PROSITE-ProRule" id="PRU01248"/>
    </source>
</evidence>
<dbReference type="PROSITE" id="PS51898">
    <property type="entry name" value="TYR_RECOMBINASE"/>
    <property type="match status" value="1"/>
</dbReference>
<dbReference type="InterPro" id="IPR022169">
    <property type="entry name" value="DUF3701"/>
</dbReference>
<evidence type="ECO:0000313" key="12">
    <source>
        <dbReference type="EMBL" id="AMR77920.1"/>
    </source>
</evidence>
<dbReference type="Gene3D" id="1.10.443.10">
    <property type="entry name" value="Intergrase catalytic core"/>
    <property type="match status" value="1"/>
</dbReference>
<dbReference type="InterPro" id="IPR013762">
    <property type="entry name" value="Integrase-like_cat_sf"/>
</dbReference>
<dbReference type="KEGG" id="cnan:A2G96_09305"/>
<protein>
    <submittedName>
        <fullName evidence="12">Integrase</fullName>
    </submittedName>
</protein>
<dbReference type="GO" id="GO:0005737">
    <property type="term" value="C:cytoplasm"/>
    <property type="evidence" value="ECO:0007669"/>
    <property type="project" value="UniProtKB-SubCell"/>
</dbReference>